<evidence type="ECO:0000313" key="6">
    <source>
        <dbReference type="Proteomes" id="UP000422736"/>
    </source>
</evidence>
<feature type="region of interest" description="Disordered" evidence="3">
    <location>
        <begin position="504"/>
        <end position="542"/>
    </location>
</feature>
<dbReference type="Pfam" id="PF02752">
    <property type="entry name" value="Arrestin_C"/>
    <property type="match status" value="1"/>
</dbReference>
<accession>A0ABX6EST8</accession>
<dbReference type="Gene3D" id="2.60.40.640">
    <property type="match status" value="2"/>
</dbReference>
<dbReference type="Proteomes" id="UP000422736">
    <property type="component" value="Chromosome 3"/>
</dbReference>
<dbReference type="Pfam" id="PF00339">
    <property type="entry name" value="Arrestin_N"/>
    <property type="match status" value="1"/>
</dbReference>
<dbReference type="InterPro" id="IPR011021">
    <property type="entry name" value="Arrestin-like_N"/>
</dbReference>
<feature type="compositionally biased region" description="Polar residues" evidence="3">
    <location>
        <begin position="526"/>
        <end position="541"/>
    </location>
</feature>
<organism evidence="5 6">
    <name type="scientific">Kluyveromyces marxianus</name>
    <name type="common">Yeast</name>
    <name type="synonym">Candida kefyr</name>
    <dbReference type="NCBI Taxonomy" id="4911"/>
    <lineage>
        <taxon>Eukaryota</taxon>
        <taxon>Fungi</taxon>
        <taxon>Dikarya</taxon>
        <taxon>Ascomycota</taxon>
        <taxon>Saccharomycotina</taxon>
        <taxon>Saccharomycetes</taxon>
        <taxon>Saccharomycetales</taxon>
        <taxon>Saccharomycetaceae</taxon>
        <taxon>Kluyveromyces</taxon>
    </lineage>
</organism>
<feature type="region of interest" description="Disordered" evidence="3">
    <location>
        <begin position="224"/>
        <end position="307"/>
    </location>
</feature>
<reference evidence="5 6" key="1">
    <citation type="submission" date="2016-03" db="EMBL/GenBank/DDBJ databases">
        <title>How can Kluyveromyces marxianus grow so fast - potential evolutionary course in Saccharomyces Complex revealed by comparative genomics.</title>
        <authorList>
            <person name="Mo W."/>
            <person name="Lu W."/>
            <person name="Yang X."/>
            <person name="Qi J."/>
            <person name="Lv H."/>
        </authorList>
    </citation>
    <scope>NUCLEOTIDE SEQUENCE [LARGE SCALE GENOMIC DNA]</scope>
    <source>
        <strain evidence="5 6">FIM1</strain>
    </source>
</reference>
<dbReference type="InterPro" id="IPR014752">
    <property type="entry name" value="Arrestin-like_C"/>
</dbReference>
<protein>
    <recommendedName>
        <fullName evidence="2">pH-response regulator protein palF/RIM8</fullName>
    </recommendedName>
</protein>
<name>A0ABX6EST8_KLUMA</name>
<gene>
    <name evidence="5" type="primary">RIM8</name>
    <name evidence="5" type="ORF">FIM1_2083</name>
</gene>
<sequence>MALLNKLLRSKEARSTTDVGAESVGASSHGVGLSASSGSSIFKHSGVKSIILEFQVDLDDVHRVRKPNETVEGTVTLRLKRDVSNVWIRLSHVGECQLRSGTPKAMTSGSLRSKCSERLFCRSNDIYGSEQQPLDLTSGQHKFPFSCSIPTKNILSSIDFKKGSVKYWVQAELHTRSAPVVIRKQWYQLVVPFDVSQLPKPEIKTVILQSPNSNYSHMNHSRKHLAAGSADHQDATSSLTRRTADSSTITNASTGSCTSSNSGNSCPAENNSNNNNNSTNNNNNNSSASTSNNNNNNNNNNTNNNNKTVKISVEIPSLGYTVGEDIQVKVKVSHYKHYSHPAGLIATLVRICRVANSANLEQTETFRKDICQSVAPLYTDPDTHDASVMLKLKVPLDTFPTSDVKNKFFTFQYYVEVLANLSKKNQVYTESNRLVGGQRTSDIPTQSEKLSFIPKLIASDHNSAGEDESVTFFQDLINVDRLKRLRNVTGMSIEIVLGTHREIPQQQQQQQESPVAEGVPVAQDNGHVTTNDNAANTSLEEPSSPIDQVYGYLLQQNMSTLPEVTLSESDIAMSYPTDPVPSYSSNFNNFALPTIADDKQELEQMRLKELESEPPI</sequence>
<dbReference type="InterPro" id="IPR050357">
    <property type="entry name" value="Arrestin_domain-protein"/>
</dbReference>
<dbReference type="PANTHER" id="PTHR11188:SF161">
    <property type="entry name" value="PH-RESPONSE REGULATOR PROTEIN PALF_RIM8"/>
    <property type="match status" value="1"/>
</dbReference>
<proteinExistence type="inferred from homology"/>
<evidence type="ECO:0000256" key="1">
    <source>
        <dbReference type="ARBA" id="ARBA00037950"/>
    </source>
</evidence>
<feature type="compositionally biased region" description="Polar residues" evidence="3">
    <location>
        <begin position="235"/>
        <end position="252"/>
    </location>
</feature>
<evidence type="ECO:0000259" key="4">
    <source>
        <dbReference type="SMART" id="SM01017"/>
    </source>
</evidence>
<comment type="similarity">
    <text evidence="1">Belongs to the arrestin family. PalF/RIM8 subfamily.</text>
</comment>
<evidence type="ECO:0000256" key="3">
    <source>
        <dbReference type="SAM" id="MobiDB-lite"/>
    </source>
</evidence>
<evidence type="ECO:0000313" key="5">
    <source>
        <dbReference type="EMBL" id="QGN15393.1"/>
    </source>
</evidence>
<dbReference type="SUPFAM" id="SSF81296">
    <property type="entry name" value="E set domains"/>
    <property type="match status" value="1"/>
</dbReference>
<feature type="compositionally biased region" description="Low complexity" evidence="3">
    <location>
        <begin position="253"/>
        <end position="306"/>
    </location>
</feature>
<dbReference type="InterPro" id="IPR014756">
    <property type="entry name" value="Ig_E-set"/>
</dbReference>
<dbReference type="EMBL" id="CP015056">
    <property type="protein sequence ID" value="QGN15393.1"/>
    <property type="molecule type" value="Genomic_DNA"/>
</dbReference>
<keyword evidence="6" id="KW-1185">Reference proteome</keyword>
<dbReference type="InterPro" id="IPR011022">
    <property type="entry name" value="Arrestin_C-like"/>
</dbReference>
<dbReference type="PANTHER" id="PTHR11188">
    <property type="entry name" value="ARRESTIN DOMAIN CONTAINING PROTEIN"/>
    <property type="match status" value="1"/>
</dbReference>
<dbReference type="SMART" id="SM01017">
    <property type="entry name" value="Arrestin_C"/>
    <property type="match status" value="1"/>
</dbReference>
<evidence type="ECO:0000256" key="2">
    <source>
        <dbReference type="ARBA" id="ARBA00040066"/>
    </source>
</evidence>
<feature type="domain" description="Arrestin C-terminal-like" evidence="4">
    <location>
        <begin position="305"/>
        <end position="443"/>
    </location>
</feature>